<keyword evidence="4" id="KW-1185">Reference proteome</keyword>
<feature type="compositionally biased region" description="Basic and acidic residues" evidence="1">
    <location>
        <begin position="357"/>
        <end position="371"/>
    </location>
</feature>
<feature type="domain" description="Polysaccharide pyruvyl transferase" evidence="2">
    <location>
        <begin position="66"/>
        <end position="306"/>
    </location>
</feature>
<sequence>MFKHLDAFLVGYYGMQNCGDDALLLATHFGARKHLQCNKIAVSSMRDIKLCDDLQIAKTLRKTQNWRGQNRVIQYRHALASKRVIFGGGSVFHNATDINQKRHLIKLAGQKRSQALGVSLGPFKDTQAEQACAKFLREVGFVAVRDQQSYDIAKAITPDCNVKLSFDLAVSLCKHPQFKVNQGPRQGILFNVCPVAKDAFGNTDPFEEEQRARDLSQVIEALWRRTGERITLINFNGHAQLGDGQLTKLICEQLRGRVPVSTIPYNSNPLKVMQVISHFKVMVSMRLHGNVFAYMSKTPSIALNYHPKCEQWCEQIGLPQAMRFDINQFSKRGLFNAIEQGLETGFPMAQLPVETATERSEANWSKQDEQPKFFSRHPALQ</sequence>
<proteinExistence type="predicted"/>
<dbReference type="AlphaFoldDB" id="A0AA48KW76"/>
<dbReference type="KEGG" id="pmaw:MACH26_37760"/>
<gene>
    <name evidence="3" type="ORF">MACH26_37760</name>
</gene>
<evidence type="ECO:0000259" key="2">
    <source>
        <dbReference type="Pfam" id="PF04230"/>
    </source>
</evidence>
<accession>A0AA48KW76</accession>
<dbReference type="Pfam" id="PF04230">
    <property type="entry name" value="PS_pyruv_trans"/>
    <property type="match status" value="1"/>
</dbReference>
<evidence type="ECO:0000256" key="1">
    <source>
        <dbReference type="SAM" id="MobiDB-lite"/>
    </source>
</evidence>
<name>A0AA48KW76_9ALTE</name>
<dbReference type="RefSeq" id="WP_338294327.1">
    <property type="nucleotide sequence ID" value="NZ_AP027272.1"/>
</dbReference>
<dbReference type="EMBL" id="AP027272">
    <property type="protein sequence ID" value="BDX08255.1"/>
    <property type="molecule type" value="Genomic_DNA"/>
</dbReference>
<protein>
    <recommendedName>
        <fullName evidence="2">Polysaccharide pyruvyl transferase domain-containing protein</fullName>
    </recommendedName>
</protein>
<dbReference type="Proteomes" id="UP001333710">
    <property type="component" value="Chromosome"/>
</dbReference>
<evidence type="ECO:0000313" key="4">
    <source>
        <dbReference type="Proteomes" id="UP001333710"/>
    </source>
</evidence>
<dbReference type="PANTHER" id="PTHR36836:SF1">
    <property type="entry name" value="COLANIC ACID BIOSYNTHESIS PROTEIN WCAK"/>
    <property type="match status" value="1"/>
</dbReference>
<reference evidence="3" key="1">
    <citation type="submission" date="2023-01" db="EMBL/GenBank/DDBJ databases">
        <title>Complete genome sequence of Planctobacterium marinum strain Dej080120_11.</title>
        <authorList>
            <person name="Ueki S."/>
            <person name="Maruyama F."/>
        </authorList>
    </citation>
    <scope>NUCLEOTIDE SEQUENCE</scope>
    <source>
        <strain evidence="3">Dej080120_11</strain>
    </source>
</reference>
<dbReference type="InterPro" id="IPR007345">
    <property type="entry name" value="Polysacch_pyruvyl_Trfase"/>
</dbReference>
<dbReference type="PANTHER" id="PTHR36836">
    <property type="entry name" value="COLANIC ACID BIOSYNTHESIS PROTEIN WCAK"/>
    <property type="match status" value="1"/>
</dbReference>
<feature type="region of interest" description="Disordered" evidence="1">
    <location>
        <begin position="357"/>
        <end position="381"/>
    </location>
</feature>
<organism evidence="3 4">
    <name type="scientific">Planctobacterium marinum</name>
    <dbReference type="NCBI Taxonomy" id="1631968"/>
    <lineage>
        <taxon>Bacteria</taxon>
        <taxon>Pseudomonadati</taxon>
        <taxon>Pseudomonadota</taxon>
        <taxon>Gammaproteobacteria</taxon>
        <taxon>Alteromonadales</taxon>
        <taxon>Alteromonadaceae</taxon>
        <taxon>Planctobacterium</taxon>
    </lineage>
</organism>
<evidence type="ECO:0000313" key="3">
    <source>
        <dbReference type="EMBL" id="BDX08255.1"/>
    </source>
</evidence>